<dbReference type="AlphaFoldDB" id="A0A841EIM8"/>
<name>A0A841EIM8_9ACTN</name>
<evidence type="ECO:0000313" key="1">
    <source>
        <dbReference type="EMBL" id="MBB6000210.1"/>
    </source>
</evidence>
<dbReference type="EMBL" id="JACHLY010000001">
    <property type="protein sequence ID" value="MBB6000210.1"/>
    <property type="molecule type" value="Genomic_DNA"/>
</dbReference>
<sequence>MAGLMWRYRVHDVLTGRPMYGDGLPLSGAQWSQALTEPGSLTGSIAITPDNRDAIADATLPDRACLYVLDEANRVAWHGIVVARPWSPKERAITLTAAHAKAWLKSRLIRKMSGSEHVAWRWSDADQFRIVQDLIAFAASEPGCPPVRVGSQTSGVRRDLTVEAQKFTEVAEAIGTMAERENGFDWDVSARYDAGAPEWVLELWFPERRRSAVPLRFEAAPSGGNILAYDWDDSAAERITRMWALADDPPPPDALMAVDAAPGLAEGHVLLREKAETFSGVAKRATLAEHARAERLASAVSPTTVQIDVTADSPPLDSYGVGDRCRLVLRDDWLDVDRSGVRVTERTIHDTTREEVAKATLTLDLADDQPPGG</sequence>
<organism evidence="1 2">
    <name type="scientific">Streptomonospora salina</name>
    <dbReference type="NCBI Taxonomy" id="104205"/>
    <lineage>
        <taxon>Bacteria</taxon>
        <taxon>Bacillati</taxon>
        <taxon>Actinomycetota</taxon>
        <taxon>Actinomycetes</taxon>
        <taxon>Streptosporangiales</taxon>
        <taxon>Nocardiopsidaceae</taxon>
        <taxon>Streptomonospora</taxon>
    </lineage>
</organism>
<comment type="caution">
    <text evidence="1">The sequence shown here is derived from an EMBL/GenBank/DDBJ whole genome shotgun (WGS) entry which is preliminary data.</text>
</comment>
<accession>A0A841EIM8</accession>
<reference evidence="1 2" key="1">
    <citation type="submission" date="2020-08" db="EMBL/GenBank/DDBJ databases">
        <title>Sequencing the genomes of 1000 actinobacteria strains.</title>
        <authorList>
            <person name="Klenk H.-P."/>
        </authorList>
    </citation>
    <scope>NUCLEOTIDE SEQUENCE [LARGE SCALE GENOMIC DNA]</scope>
    <source>
        <strain evidence="1 2">DSM 44593</strain>
    </source>
</reference>
<evidence type="ECO:0000313" key="2">
    <source>
        <dbReference type="Proteomes" id="UP000578077"/>
    </source>
</evidence>
<dbReference type="Proteomes" id="UP000578077">
    <property type="component" value="Unassembled WGS sequence"/>
</dbReference>
<keyword evidence="2" id="KW-1185">Reference proteome</keyword>
<gene>
    <name evidence="1" type="ORF">HNR25_003961</name>
</gene>
<proteinExistence type="predicted"/>
<dbReference type="RefSeq" id="WP_184637490.1">
    <property type="nucleotide sequence ID" value="NZ_BAABKT010000029.1"/>
</dbReference>
<protein>
    <submittedName>
        <fullName evidence="1">Uncharacterized protein</fullName>
    </submittedName>
</protein>